<reference evidence="1 2" key="1">
    <citation type="journal article" date="2015" name="Stand. Genomic Sci.">
        <title>Genomic Encyclopedia of Bacterial and Archaeal Type Strains, Phase III: the genomes of soil and plant-associated and newly described type strains.</title>
        <authorList>
            <person name="Whitman W.B."/>
            <person name="Woyke T."/>
            <person name="Klenk H.P."/>
            <person name="Zhou Y."/>
            <person name="Lilburn T.G."/>
            <person name="Beck B.J."/>
            <person name="De Vos P."/>
            <person name="Vandamme P."/>
            <person name="Eisen J.A."/>
            <person name="Garrity G."/>
            <person name="Hugenholtz P."/>
            <person name="Kyrpides N.C."/>
        </authorList>
    </citation>
    <scope>NUCLEOTIDE SEQUENCE [LARGE SCALE GENOMIC DNA]</scope>
    <source>
        <strain evidence="1 2">CGMCC 1.5364</strain>
    </source>
</reference>
<gene>
    <name evidence="1" type="ORF">IQ24_02063</name>
</gene>
<protein>
    <submittedName>
        <fullName evidence="1">Uncharacterized protein</fullName>
    </submittedName>
</protein>
<comment type="caution">
    <text evidence="1">The sequence shown here is derived from an EMBL/GenBank/DDBJ whole genome shotgun (WGS) entry which is preliminary data.</text>
</comment>
<sequence>MTAVADLVTLTLPEGAQADPLADAILKAADPRIRLQRGAVEARDARPVLMSMQSTGRGAYLFHGLGPGDLPDLLATVSAYLAAPDGWISDARPCGRLRLCLLFRVPFRA</sequence>
<evidence type="ECO:0000313" key="1">
    <source>
        <dbReference type="EMBL" id="TWI34543.1"/>
    </source>
</evidence>
<dbReference type="RefSeq" id="WP_145397867.1">
    <property type="nucleotide sequence ID" value="NZ_VLKU01000005.1"/>
</dbReference>
<proteinExistence type="predicted"/>
<keyword evidence="2" id="KW-1185">Reference proteome</keyword>
<dbReference type="OrthoDB" id="8364077at2"/>
<dbReference type="EMBL" id="VLKU01000005">
    <property type="protein sequence ID" value="TWI34543.1"/>
    <property type="molecule type" value="Genomic_DNA"/>
</dbReference>
<name>A0A562NQZ0_9RHOB</name>
<accession>A0A562NQZ0</accession>
<evidence type="ECO:0000313" key="2">
    <source>
        <dbReference type="Proteomes" id="UP000316225"/>
    </source>
</evidence>
<dbReference type="AlphaFoldDB" id="A0A562NQZ0"/>
<dbReference type="Proteomes" id="UP000316225">
    <property type="component" value="Unassembled WGS sequence"/>
</dbReference>
<organism evidence="1 2">
    <name type="scientific">Paracoccus sulfuroxidans</name>
    <dbReference type="NCBI Taxonomy" id="384678"/>
    <lineage>
        <taxon>Bacteria</taxon>
        <taxon>Pseudomonadati</taxon>
        <taxon>Pseudomonadota</taxon>
        <taxon>Alphaproteobacteria</taxon>
        <taxon>Rhodobacterales</taxon>
        <taxon>Paracoccaceae</taxon>
        <taxon>Paracoccus</taxon>
    </lineage>
</organism>